<dbReference type="PROSITE" id="PS51257">
    <property type="entry name" value="PROKAR_LIPOPROTEIN"/>
    <property type="match status" value="1"/>
</dbReference>
<evidence type="ECO:0000256" key="14">
    <source>
        <dbReference type="ARBA" id="ARBA00048305"/>
    </source>
</evidence>
<evidence type="ECO:0000256" key="2">
    <source>
        <dbReference type="ARBA" id="ARBA00004170"/>
    </source>
</evidence>
<evidence type="ECO:0000256" key="12">
    <source>
        <dbReference type="ARBA" id="ARBA00023002"/>
    </source>
</evidence>
<dbReference type="RefSeq" id="WP_185899076.1">
    <property type="nucleotide sequence ID" value="NZ_JACLZK010000002.1"/>
</dbReference>
<dbReference type="PROSITE" id="PS51318">
    <property type="entry name" value="TAT"/>
    <property type="match status" value="1"/>
</dbReference>
<dbReference type="AlphaFoldDB" id="A0A842J9W3"/>
<comment type="cofactor">
    <cofactor evidence="1">
        <name>FAD</name>
        <dbReference type="ChEBI" id="CHEBI:57692"/>
    </cofactor>
</comment>
<dbReference type="GO" id="GO:0009061">
    <property type="term" value="P:anaerobic respiration"/>
    <property type="evidence" value="ECO:0007669"/>
    <property type="project" value="TreeGrafter"/>
</dbReference>
<dbReference type="EMBL" id="JACLZK010000002">
    <property type="protein sequence ID" value="MBC2883570.1"/>
    <property type="molecule type" value="Genomic_DNA"/>
</dbReference>
<dbReference type="InterPro" id="IPR027477">
    <property type="entry name" value="Succ_DH/fumarate_Rdtase_cat_sf"/>
</dbReference>
<proteinExistence type="inferred from homology"/>
<evidence type="ECO:0000259" key="17">
    <source>
        <dbReference type="Pfam" id="PF02910"/>
    </source>
</evidence>
<dbReference type="GO" id="GO:0050660">
    <property type="term" value="F:flavin adenine dinucleotide binding"/>
    <property type="evidence" value="ECO:0007669"/>
    <property type="project" value="InterPro"/>
</dbReference>
<dbReference type="InterPro" id="IPR006311">
    <property type="entry name" value="TAT_signal"/>
</dbReference>
<protein>
    <recommendedName>
        <fullName evidence="6">L-aspartate oxidase</fullName>
        <ecNumber evidence="6">1.4.3.16</ecNumber>
    </recommendedName>
</protein>
<dbReference type="Proteomes" id="UP000552683">
    <property type="component" value="Unassembled WGS sequence"/>
</dbReference>
<comment type="subcellular location">
    <subcellularLocation>
        <location evidence="2">Membrane</location>
        <topology evidence="2">Peripheral membrane protein</topology>
    </subcellularLocation>
</comment>
<dbReference type="GO" id="GO:0044281">
    <property type="term" value="P:small molecule metabolic process"/>
    <property type="evidence" value="ECO:0007669"/>
    <property type="project" value="UniProtKB-ARBA"/>
</dbReference>
<dbReference type="InterPro" id="IPR030664">
    <property type="entry name" value="SdhA/FrdA/AprA"/>
</dbReference>
<evidence type="ECO:0000256" key="1">
    <source>
        <dbReference type="ARBA" id="ARBA00001974"/>
    </source>
</evidence>
<comment type="caution">
    <text evidence="18">The sequence shown here is derived from an EMBL/GenBank/DDBJ whole genome shotgun (WGS) entry which is preliminary data.</text>
</comment>
<comment type="similarity">
    <text evidence="5">Belongs to the FAD-dependent oxidoreductase 2 family. NadB subfamily.</text>
</comment>
<evidence type="ECO:0000256" key="13">
    <source>
        <dbReference type="ARBA" id="ARBA00023136"/>
    </source>
</evidence>
<dbReference type="Gene3D" id="1.20.58.100">
    <property type="entry name" value="Fumarate reductase/succinate dehydrogenase flavoprotein-like, C-terminal domain"/>
    <property type="match status" value="1"/>
</dbReference>
<dbReference type="GO" id="GO:0000104">
    <property type="term" value="F:succinate dehydrogenase activity"/>
    <property type="evidence" value="ECO:0007669"/>
    <property type="project" value="TreeGrafter"/>
</dbReference>
<evidence type="ECO:0000256" key="4">
    <source>
        <dbReference type="ARBA" id="ARBA00008040"/>
    </source>
</evidence>
<keyword evidence="19" id="KW-1185">Reference proteome</keyword>
<evidence type="ECO:0000259" key="16">
    <source>
        <dbReference type="Pfam" id="PF00890"/>
    </source>
</evidence>
<dbReference type="GO" id="GO:0008734">
    <property type="term" value="F:L-aspartate oxidase activity"/>
    <property type="evidence" value="ECO:0007669"/>
    <property type="project" value="UniProtKB-EC"/>
</dbReference>
<dbReference type="InterPro" id="IPR015939">
    <property type="entry name" value="Fum_Rdtase/Succ_DH_flav-like_C"/>
</dbReference>
<evidence type="ECO:0000256" key="5">
    <source>
        <dbReference type="ARBA" id="ARBA00008562"/>
    </source>
</evidence>
<dbReference type="SUPFAM" id="SSF46977">
    <property type="entry name" value="Succinate dehydrogenase/fumarate reductase flavoprotein C-terminal domain"/>
    <property type="match status" value="1"/>
</dbReference>
<evidence type="ECO:0000256" key="3">
    <source>
        <dbReference type="ARBA" id="ARBA00004950"/>
    </source>
</evidence>
<organism evidence="18 19">
    <name type="scientific">Campylobacter massiliensis</name>
    <dbReference type="NCBI Taxonomy" id="2762557"/>
    <lineage>
        <taxon>Bacteria</taxon>
        <taxon>Pseudomonadati</taxon>
        <taxon>Campylobacterota</taxon>
        <taxon>Epsilonproteobacteria</taxon>
        <taxon>Campylobacterales</taxon>
        <taxon>Campylobacteraceae</taxon>
        <taxon>Campylobacter</taxon>
    </lineage>
</organism>
<dbReference type="FunFam" id="3.90.700.10:FF:000002">
    <property type="entry name" value="L-aspartate oxidase"/>
    <property type="match status" value="1"/>
</dbReference>
<evidence type="ECO:0000313" key="19">
    <source>
        <dbReference type="Proteomes" id="UP000552683"/>
    </source>
</evidence>
<dbReference type="GO" id="GO:0005886">
    <property type="term" value="C:plasma membrane"/>
    <property type="evidence" value="ECO:0007669"/>
    <property type="project" value="TreeGrafter"/>
</dbReference>
<dbReference type="PANTHER" id="PTHR11632:SF51">
    <property type="entry name" value="SUCCINATE DEHYDROGENASE [UBIQUINONE] FLAVOPROTEIN SUBUNIT, MITOCHONDRIAL"/>
    <property type="match status" value="1"/>
</dbReference>
<dbReference type="InterPro" id="IPR037099">
    <property type="entry name" value="Fum_R/Succ_DH_flav-like_C_sf"/>
</dbReference>
<comment type="catalytic activity">
    <reaction evidence="14">
        <text>L-aspartate + O2 = iminosuccinate + H2O2</text>
        <dbReference type="Rhea" id="RHEA:25876"/>
        <dbReference type="ChEBI" id="CHEBI:15379"/>
        <dbReference type="ChEBI" id="CHEBI:16240"/>
        <dbReference type="ChEBI" id="CHEBI:29991"/>
        <dbReference type="ChEBI" id="CHEBI:77875"/>
        <dbReference type="EC" id="1.4.3.16"/>
    </reaction>
    <physiologicalReaction direction="left-to-right" evidence="14">
        <dbReference type="Rhea" id="RHEA:25877"/>
    </physiologicalReaction>
</comment>
<evidence type="ECO:0000256" key="10">
    <source>
        <dbReference type="ARBA" id="ARBA00022827"/>
    </source>
</evidence>
<dbReference type="InterPro" id="IPR014006">
    <property type="entry name" value="Succ_Dhase_FrdA_Gneg"/>
</dbReference>
<dbReference type="SUPFAM" id="SSF56425">
    <property type="entry name" value="Succinate dehydrogenase/fumarate reductase flavoprotein, catalytic domain"/>
    <property type="match status" value="1"/>
</dbReference>
<dbReference type="Pfam" id="PF00890">
    <property type="entry name" value="FAD_binding_2"/>
    <property type="match status" value="1"/>
</dbReference>
<reference evidence="18 19" key="1">
    <citation type="submission" date="2020-08" db="EMBL/GenBank/DDBJ databases">
        <title>Complete genome and description of Campylobacter massiliensis Marseille-Q3452 sp. nov.</title>
        <authorList>
            <person name="Antezack A."/>
        </authorList>
    </citation>
    <scope>NUCLEOTIDE SEQUENCE [LARGE SCALE GENOMIC DNA]</scope>
    <source>
        <strain evidence="18 19">Marseille-Q3452</strain>
    </source>
</reference>
<feature type="domain" description="FAD-dependent oxidoreductase 2 FAD-binding" evidence="16">
    <location>
        <begin position="49"/>
        <end position="431"/>
    </location>
</feature>
<dbReference type="NCBIfam" id="TIGR01409">
    <property type="entry name" value="TAT_signal_seq"/>
    <property type="match status" value="1"/>
</dbReference>
<dbReference type="PANTHER" id="PTHR11632">
    <property type="entry name" value="SUCCINATE DEHYDROGENASE 2 FLAVOPROTEIN SUBUNIT"/>
    <property type="match status" value="1"/>
</dbReference>
<evidence type="ECO:0000313" key="18">
    <source>
        <dbReference type="EMBL" id="MBC2883570.1"/>
    </source>
</evidence>
<feature type="active site" description="Proton acceptor" evidence="15">
    <location>
        <position position="320"/>
    </location>
</feature>
<evidence type="ECO:0000256" key="7">
    <source>
        <dbReference type="ARBA" id="ARBA00022448"/>
    </source>
</evidence>
<keyword evidence="11" id="KW-0249">Electron transport</keyword>
<comment type="similarity">
    <text evidence="4">Belongs to the FAD-dependent oxidoreductase 2 family. FRD/SDH subfamily.</text>
</comment>
<name>A0A842J9W3_9BACT</name>
<keyword evidence="7" id="KW-0813">Transport</keyword>
<keyword evidence="9" id="KW-0285">Flavoprotein</keyword>
<evidence type="ECO:0000256" key="8">
    <source>
        <dbReference type="ARBA" id="ARBA00022505"/>
    </source>
</evidence>
<feature type="domain" description="Fumarate reductase/succinate dehydrogenase flavoprotein-like C-terminal" evidence="17">
    <location>
        <begin position="489"/>
        <end position="614"/>
    </location>
</feature>
<dbReference type="Pfam" id="PF02910">
    <property type="entry name" value="Succ_DH_flav_C"/>
    <property type="match status" value="1"/>
</dbReference>
<evidence type="ECO:0000256" key="6">
    <source>
        <dbReference type="ARBA" id="ARBA00012173"/>
    </source>
</evidence>
<keyword evidence="12" id="KW-0560">Oxidoreductase</keyword>
<evidence type="ECO:0000256" key="9">
    <source>
        <dbReference type="ARBA" id="ARBA00022630"/>
    </source>
</evidence>
<dbReference type="Gene3D" id="3.90.700.10">
    <property type="entry name" value="Succinate dehydrogenase/fumarate reductase flavoprotein, catalytic domain"/>
    <property type="match status" value="1"/>
</dbReference>
<evidence type="ECO:0000256" key="15">
    <source>
        <dbReference type="PIRSR" id="PIRSR000171-1"/>
    </source>
</evidence>
<dbReference type="GO" id="GO:0009055">
    <property type="term" value="F:electron transfer activity"/>
    <property type="evidence" value="ECO:0007669"/>
    <property type="project" value="TreeGrafter"/>
</dbReference>
<dbReference type="SUPFAM" id="SSF51905">
    <property type="entry name" value="FAD/NAD(P)-binding domain"/>
    <property type="match status" value="1"/>
</dbReference>
<dbReference type="NCBIfam" id="TIGR01812">
    <property type="entry name" value="sdhA_frdA_Gneg"/>
    <property type="match status" value="1"/>
</dbReference>
<dbReference type="NCBIfam" id="NF042982">
    <property type="entry name" value="MFR_Fp_SdhA"/>
    <property type="match status" value="1"/>
</dbReference>
<sequence>MSEQKFSRRDFLQTACIGAGALALSGCESASVSAGKKESGNKAGLPSCDVLIVGSGGAGLRAAVAVRKKYPNLTIVVVNKGMPSRNATCMAEGGINGVIDFEHGDSHELHAYDTVKGSDFLGDQDAIIKFVEKATEAIYELDYAGMPFNRQKDSTVARRFAGGAKFERCNYAADKTGSIMMHTCLDEAITTGVKFLLDHYLLDIGMDNGVCEGVVLRDMQTGDVVPVLAKAVVLATGGYTRVFFNRTSTPFNASGDGIAAALRAGVAFKDPEMLQFHPTGVANGGALITEAARGLGGKLINNQGERFMSRYSKKMELAPRDIVARSIETEIREGRGYGEGMGSYVLLDVTHLGEEKIMHELPQIRHVGLLFENMDLVKEPIKIRPTAHYSMGGIEIAKFDDMSTHLSGLFAAGETSCASIHGANRLGGNSLTDAAVTGKLAGEGAGEYASKRTGFGSGKLSAELAAKWRVKFKELTSGGGTSNEMYDLREELGKQNWDNMGIFRTKEKLEALQIKLEEIQARYDALKIPNPNPIYNTAITDYLELGNLILLARCACLGALNRNESRGAHTREDYPKRDDVNFLKHSIVTLVDGKPQLSYKDVVITKYPVEERKY</sequence>
<dbReference type="Gene3D" id="4.10.80.40">
    <property type="entry name" value="succinate dehydrogenase protein domain"/>
    <property type="match status" value="1"/>
</dbReference>
<accession>A0A842J9W3</accession>
<dbReference type="InterPro" id="IPR003953">
    <property type="entry name" value="FAD-dep_OxRdtase_2_FAD-bd"/>
</dbReference>
<dbReference type="InterPro" id="IPR036188">
    <property type="entry name" value="FAD/NAD-bd_sf"/>
</dbReference>
<dbReference type="EC" id="1.4.3.16" evidence="6"/>
<keyword evidence="13" id="KW-0472">Membrane</keyword>
<evidence type="ECO:0000256" key="11">
    <source>
        <dbReference type="ARBA" id="ARBA00022982"/>
    </source>
</evidence>
<comment type="pathway">
    <text evidence="3">Cofactor biosynthesis; NAD(+) biosynthesis; iminoaspartate from L-aspartate (oxidase route): step 1/1.</text>
</comment>
<gene>
    <name evidence="18" type="ORF">H7R39_09965</name>
</gene>
<keyword evidence="10" id="KW-0274">FAD</keyword>
<dbReference type="InterPro" id="IPR053593">
    <property type="entry name" value="FAD-oxidoreductase_2/FRD/SDH"/>
</dbReference>
<dbReference type="Gene3D" id="3.50.50.60">
    <property type="entry name" value="FAD/NAD(P)-binding domain"/>
    <property type="match status" value="1"/>
</dbReference>
<keyword evidence="8" id="KW-0500">Molybdenum</keyword>
<dbReference type="PIRSF" id="PIRSF000171">
    <property type="entry name" value="SDHA_APRA_LASPO"/>
    <property type="match status" value="1"/>
</dbReference>
<dbReference type="InterPro" id="IPR019546">
    <property type="entry name" value="TAT_signal_bac_arc"/>
</dbReference>
<dbReference type="GO" id="GO:0022900">
    <property type="term" value="P:electron transport chain"/>
    <property type="evidence" value="ECO:0007669"/>
    <property type="project" value="InterPro"/>
</dbReference>